<keyword evidence="4" id="KW-1185">Reference proteome</keyword>
<dbReference type="AlphaFoldDB" id="X6N0G4"/>
<evidence type="ECO:0000313" key="3">
    <source>
        <dbReference type="EMBL" id="ETO19234.1"/>
    </source>
</evidence>
<feature type="region of interest" description="Disordered" evidence="2">
    <location>
        <begin position="231"/>
        <end position="254"/>
    </location>
</feature>
<organism evidence="3 4">
    <name type="scientific">Reticulomyxa filosa</name>
    <dbReference type="NCBI Taxonomy" id="46433"/>
    <lineage>
        <taxon>Eukaryota</taxon>
        <taxon>Sar</taxon>
        <taxon>Rhizaria</taxon>
        <taxon>Retaria</taxon>
        <taxon>Foraminifera</taxon>
        <taxon>Monothalamids</taxon>
        <taxon>Reticulomyxidae</taxon>
        <taxon>Reticulomyxa</taxon>
    </lineage>
</organism>
<accession>X6N0G4</accession>
<protein>
    <submittedName>
        <fullName evidence="3">Uncharacterized protein</fullName>
    </submittedName>
</protein>
<evidence type="ECO:0000256" key="2">
    <source>
        <dbReference type="SAM" id="MobiDB-lite"/>
    </source>
</evidence>
<name>X6N0G4_RETFI</name>
<evidence type="ECO:0000256" key="1">
    <source>
        <dbReference type="SAM" id="Coils"/>
    </source>
</evidence>
<feature type="coiled-coil region" evidence="1">
    <location>
        <begin position="10"/>
        <end position="48"/>
    </location>
</feature>
<evidence type="ECO:0000313" key="4">
    <source>
        <dbReference type="Proteomes" id="UP000023152"/>
    </source>
</evidence>
<reference evidence="3 4" key="1">
    <citation type="journal article" date="2013" name="Curr. Biol.">
        <title>The Genome of the Foraminiferan Reticulomyxa filosa.</title>
        <authorList>
            <person name="Glockner G."/>
            <person name="Hulsmann N."/>
            <person name="Schleicher M."/>
            <person name="Noegel A.A."/>
            <person name="Eichinger L."/>
            <person name="Gallinger C."/>
            <person name="Pawlowski J."/>
            <person name="Sierra R."/>
            <person name="Euteneuer U."/>
            <person name="Pillet L."/>
            <person name="Moustafa A."/>
            <person name="Platzer M."/>
            <person name="Groth M."/>
            <person name="Szafranski K."/>
            <person name="Schliwa M."/>
        </authorList>
    </citation>
    <scope>NUCLEOTIDE SEQUENCE [LARGE SCALE GENOMIC DNA]</scope>
</reference>
<feature type="non-terminal residue" evidence="3">
    <location>
        <position position="254"/>
    </location>
</feature>
<keyword evidence="1" id="KW-0175">Coiled coil</keyword>
<comment type="caution">
    <text evidence="3">The sequence shown here is derived from an EMBL/GenBank/DDBJ whole genome shotgun (WGS) entry which is preliminary data.</text>
</comment>
<sequence length="254" mass="27936">MQIQDPLFDRMMASQDFEQTKAHIEKLKEEVNEKIDELNQYIHEELMEAKKQMEEEDLITPAPFVITPTPRTLDNPVQQFSIFTVTPETNTTGIQSLPPESQQLHFSTQVQMPMNPIVITSDAISIQPHYTELPSTAQHLPNVYNNNNNVGSNEPHSQVVTVEYPSQPLPIPTPVVVPTTYLNNPATKPVTVQSSQLSAAVATTGSTSLSQQSQHPVIPPQILATSITQPLPTKATNPTTNPITNAATNSITNA</sequence>
<proteinExistence type="predicted"/>
<gene>
    <name evidence="3" type="ORF">RFI_17995</name>
</gene>
<dbReference type="EMBL" id="ASPP01013891">
    <property type="protein sequence ID" value="ETO19234.1"/>
    <property type="molecule type" value="Genomic_DNA"/>
</dbReference>
<dbReference type="Proteomes" id="UP000023152">
    <property type="component" value="Unassembled WGS sequence"/>
</dbReference>